<protein>
    <submittedName>
        <fullName evidence="2">Dihydropteroate synthase</fullName>
    </submittedName>
</protein>
<dbReference type="EMBL" id="AP023440">
    <property type="protein sequence ID" value="BCL30345.1"/>
    <property type="molecule type" value="Genomic_DNA"/>
</dbReference>
<dbReference type="PANTHER" id="PTHR20941">
    <property type="entry name" value="FOLATE SYNTHESIS PROTEINS"/>
    <property type="match status" value="1"/>
</dbReference>
<evidence type="ECO:0000313" key="3">
    <source>
        <dbReference type="Proteomes" id="UP000516444"/>
    </source>
</evidence>
<accession>A0A7G1PB37</accession>
<keyword evidence="3" id="KW-1185">Reference proteome</keyword>
<organism evidence="2 3">
    <name type="scientific">Streptomyces aurantiacus</name>
    <dbReference type="NCBI Taxonomy" id="47760"/>
    <lineage>
        <taxon>Bacteria</taxon>
        <taxon>Bacillati</taxon>
        <taxon>Actinomycetota</taxon>
        <taxon>Actinomycetes</taxon>
        <taxon>Kitasatosporales</taxon>
        <taxon>Streptomycetaceae</taxon>
        <taxon>Streptomyces</taxon>
        <taxon>Streptomyces aurantiacus group</taxon>
    </lineage>
</organism>
<dbReference type="KEGG" id="sgm:GCM10017557_52040"/>
<feature type="domain" description="Pterin-binding" evidence="1">
    <location>
        <begin position="38"/>
        <end position="291"/>
    </location>
</feature>
<gene>
    <name evidence="2" type="ORF">GCM10017557_52040</name>
</gene>
<evidence type="ECO:0000259" key="1">
    <source>
        <dbReference type="PROSITE" id="PS50972"/>
    </source>
</evidence>
<dbReference type="SUPFAM" id="SSF51717">
    <property type="entry name" value="Dihydropteroate synthetase-like"/>
    <property type="match status" value="1"/>
</dbReference>
<dbReference type="PANTHER" id="PTHR20941:SF1">
    <property type="entry name" value="FOLIC ACID SYNTHESIS PROTEIN FOL1"/>
    <property type="match status" value="1"/>
</dbReference>
<dbReference type="InterPro" id="IPR045031">
    <property type="entry name" value="DHP_synth-like"/>
</dbReference>
<sequence length="311" mass="33526">MISLTDLVDLARRFESDLSLPVDLLRLGNREIDVDATPAIMGCVNLSQDSTYRESIATSTQAAIRKGRIIAAQGADIVDIGAESSNPRTAQVTTGEQIAALVPVVKELASQGIVVSVETYDPVVARSCLEAGALMLNYSGGPASDDSVFPIVAKHQATVILCYVEGESSRDVNAKSIDEDPIPGMLDYFNRRVKHARSAGVDRIVIDPGIGFSHAKSITASVRTHYQARALLNTFRLRRMGLPICHALPHAFSLFEDEFRTAEGFFAVLAHLGGTGIYRTHEVSRIRAILAALRALGPQAFSLEDPESPAQ</sequence>
<dbReference type="GO" id="GO:0046654">
    <property type="term" value="P:tetrahydrofolate biosynthetic process"/>
    <property type="evidence" value="ECO:0007669"/>
    <property type="project" value="TreeGrafter"/>
</dbReference>
<dbReference type="InterPro" id="IPR000489">
    <property type="entry name" value="Pterin-binding_dom"/>
</dbReference>
<name>A0A7G1PB37_9ACTN</name>
<dbReference type="Gene3D" id="3.20.20.20">
    <property type="entry name" value="Dihydropteroate synthase-like"/>
    <property type="match status" value="1"/>
</dbReference>
<dbReference type="AlphaFoldDB" id="A0A7G1PB37"/>
<dbReference type="PROSITE" id="PS50972">
    <property type="entry name" value="PTERIN_BINDING"/>
    <property type="match status" value="1"/>
</dbReference>
<dbReference type="GO" id="GO:0004156">
    <property type="term" value="F:dihydropteroate synthase activity"/>
    <property type="evidence" value="ECO:0007669"/>
    <property type="project" value="TreeGrafter"/>
</dbReference>
<proteinExistence type="predicted"/>
<dbReference type="RefSeq" id="WP_190852298.1">
    <property type="nucleotide sequence ID" value="NZ_AP023440.1"/>
</dbReference>
<dbReference type="PROSITE" id="PS00793">
    <property type="entry name" value="DHPS_2"/>
    <property type="match status" value="1"/>
</dbReference>
<dbReference type="GO" id="GO:0005829">
    <property type="term" value="C:cytosol"/>
    <property type="evidence" value="ECO:0007669"/>
    <property type="project" value="TreeGrafter"/>
</dbReference>
<dbReference type="Proteomes" id="UP000516444">
    <property type="component" value="Chromosome"/>
</dbReference>
<dbReference type="Pfam" id="PF00809">
    <property type="entry name" value="Pterin_bind"/>
    <property type="match status" value="1"/>
</dbReference>
<dbReference type="InterPro" id="IPR011005">
    <property type="entry name" value="Dihydropteroate_synth-like_sf"/>
</dbReference>
<evidence type="ECO:0000313" key="2">
    <source>
        <dbReference type="EMBL" id="BCL30345.1"/>
    </source>
</evidence>
<reference evidence="2 3" key="1">
    <citation type="journal article" date="2014" name="Int. J. Syst. Evol. Microbiol.">
        <title>Complete genome sequence of Corynebacterium casei LMG S-19264T (=DSM 44701T), isolated from a smear-ripened cheese.</title>
        <authorList>
            <consortium name="US DOE Joint Genome Institute (JGI-PGF)"/>
            <person name="Walter F."/>
            <person name="Albersmeier A."/>
            <person name="Kalinowski J."/>
            <person name="Ruckert C."/>
        </authorList>
    </citation>
    <scope>NUCLEOTIDE SEQUENCE [LARGE SCALE GENOMIC DNA]</scope>
    <source>
        <strain evidence="2 3">JCM 4677</strain>
    </source>
</reference>